<evidence type="ECO:0000256" key="1">
    <source>
        <dbReference type="SAM" id="MobiDB-lite"/>
    </source>
</evidence>
<protein>
    <submittedName>
        <fullName evidence="2">Uncharacterized protein</fullName>
    </submittedName>
</protein>
<dbReference type="AlphaFoldDB" id="A0A843W1I2"/>
<feature type="compositionally biased region" description="Pro residues" evidence="1">
    <location>
        <begin position="43"/>
        <end position="58"/>
    </location>
</feature>
<keyword evidence="3" id="KW-1185">Reference proteome</keyword>
<organism evidence="2 3">
    <name type="scientific">Colocasia esculenta</name>
    <name type="common">Wild taro</name>
    <name type="synonym">Arum esculentum</name>
    <dbReference type="NCBI Taxonomy" id="4460"/>
    <lineage>
        <taxon>Eukaryota</taxon>
        <taxon>Viridiplantae</taxon>
        <taxon>Streptophyta</taxon>
        <taxon>Embryophyta</taxon>
        <taxon>Tracheophyta</taxon>
        <taxon>Spermatophyta</taxon>
        <taxon>Magnoliopsida</taxon>
        <taxon>Liliopsida</taxon>
        <taxon>Araceae</taxon>
        <taxon>Aroideae</taxon>
        <taxon>Colocasieae</taxon>
        <taxon>Colocasia</taxon>
    </lineage>
</organism>
<sequence>APPPPLGSGPTRSTPADPSLRRDQESRDYTDRAVCLYSRPLPASQPPRPQPPAPPPEVPSLATAAGAPRRLTAGHRRRRRCRHRRFFLLPLFFCSLLSLPSVQEDVELEEHVPEYASVPESGQRLELRRSATV</sequence>
<evidence type="ECO:0000313" key="2">
    <source>
        <dbReference type="EMBL" id="MQM01197.1"/>
    </source>
</evidence>
<dbReference type="Proteomes" id="UP000652761">
    <property type="component" value="Unassembled WGS sequence"/>
</dbReference>
<comment type="caution">
    <text evidence="2">The sequence shown here is derived from an EMBL/GenBank/DDBJ whole genome shotgun (WGS) entry which is preliminary data.</text>
</comment>
<reference evidence="2" key="1">
    <citation type="submission" date="2017-07" db="EMBL/GenBank/DDBJ databases">
        <title>Taro Niue Genome Assembly and Annotation.</title>
        <authorList>
            <person name="Atibalentja N."/>
            <person name="Keating K."/>
            <person name="Fields C.J."/>
        </authorList>
    </citation>
    <scope>NUCLEOTIDE SEQUENCE</scope>
    <source>
        <strain evidence="2">Niue_2</strain>
        <tissue evidence="2">Leaf</tissue>
    </source>
</reference>
<name>A0A843W1I2_COLES</name>
<feature type="compositionally biased region" description="Basic and acidic residues" evidence="1">
    <location>
        <begin position="19"/>
        <end position="31"/>
    </location>
</feature>
<proteinExistence type="predicted"/>
<evidence type="ECO:0000313" key="3">
    <source>
        <dbReference type="Proteomes" id="UP000652761"/>
    </source>
</evidence>
<feature type="non-terminal residue" evidence="2">
    <location>
        <position position="1"/>
    </location>
</feature>
<gene>
    <name evidence="2" type="ORF">Taro_033950</name>
</gene>
<dbReference type="EMBL" id="NMUH01002635">
    <property type="protein sequence ID" value="MQM01197.1"/>
    <property type="molecule type" value="Genomic_DNA"/>
</dbReference>
<feature type="region of interest" description="Disordered" evidence="1">
    <location>
        <begin position="1"/>
        <end position="76"/>
    </location>
</feature>
<accession>A0A843W1I2</accession>